<organism evidence="1 2">
    <name type="scientific">Lactobacillus phage Nyseid</name>
    <dbReference type="NCBI Taxonomy" id="2079432"/>
    <lineage>
        <taxon>Viruses</taxon>
        <taxon>Duplodnaviria</taxon>
        <taxon>Heunggongvirae</taxon>
        <taxon>Uroviricota</taxon>
        <taxon>Caudoviricetes</taxon>
        <taxon>Tybeckvirinae</taxon>
        <taxon>Lenusvirus</taxon>
        <taxon>Lenusvirus nyseid</taxon>
    </lineage>
</organism>
<proteinExistence type="predicted"/>
<evidence type="ECO:0000313" key="1">
    <source>
        <dbReference type="EMBL" id="AUV59770.1"/>
    </source>
</evidence>
<dbReference type="RefSeq" id="YP_009798230.1">
    <property type="nucleotide sequence ID" value="NC_047925.1"/>
</dbReference>
<dbReference type="EMBL" id="MG765276">
    <property type="protein sequence ID" value="AUV59770.1"/>
    <property type="molecule type" value="Genomic_DNA"/>
</dbReference>
<keyword evidence="2" id="KW-1185">Reference proteome</keyword>
<accession>A0A2K9VC26</accession>
<protein>
    <submittedName>
        <fullName evidence="1">Uncharacterized protein</fullName>
    </submittedName>
</protein>
<dbReference type="GeneID" id="54988680"/>
<dbReference type="KEGG" id="vg:54988680"/>
<sequence length="64" mass="7301">MSECKICGSKGEDSNPILSFKSSYIYVDGNYLAYDGWDDYNDEPDYNEVKINYCPLCGRKLGQD</sequence>
<reference evidence="1 2" key="1">
    <citation type="submission" date="2018-01" db="EMBL/GenBank/DDBJ databases">
        <title>Lactobacillus phages that infect wine-derived L. plantarum strains.</title>
        <authorList>
            <person name="Kyrkou I."/>
            <person name="Hestbjerg Hansen L."/>
        </authorList>
    </citation>
    <scope>NUCLEOTIDE SEQUENCE [LARGE SCALE GENOMIC DNA]</scope>
</reference>
<dbReference type="Proteomes" id="UP000240437">
    <property type="component" value="Segment"/>
</dbReference>
<name>A0A2K9VC26_9CAUD</name>
<evidence type="ECO:0000313" key="2">
    <source>
        <dbReference type="Proteomes" id="UP000240437"/>
    </source>
</evidence>